<proteinExistence type="predicted"/>
<feature type="compositionally biased region" description="Basic and acidic residues" evidence="1">
    <location>
        <begin position="61"/>
        <end position="77"/>
    </location>
</feature>
<dbReference type="PROSITE" id="PS51257">
    <property type="entry name" value="PROKAR_LIPOPROTEIN"/>
    <property type="match status" value="1"/>
</dbReference>
<feature type="chain" id="PRO_5045361454" description="Lipoprotein" evidence="2">
    <location>
        <begin position="21"/>
        <end position="200"/>
    </location>
</feature>
<dbReference type="EMBL" id="JACSQL010000002">
    <property type="protein sequence ID" value="MBD7967699.1"/>
    <property type="molecule type" value="Genomic_DNA"/>
</dbReference>
<keyword evidence="2" id="KW-0732">Signal</keyword>
<dbReference type="Proteomes" id="UP000608071">
    <property type="component" value="Unassembled WGS sequence"/>
</dbReference>
<organism evidence="3 4">
    <name type="scientific">Paenibacillus gallinarum</name>
    <dbReference type="NCBI Taxonomy" id="2762232"/>
    <lineage>
        <taxon>Bacteria</taxon>
        <taxon>Bacillati</taxon>
        <taxon>Bacillota</taxon>
        <taxon>Bacilli</taxon>
        <taxon>Bacillales</taxon>
        <taxon>Paenibacillaceae</taxon>
        <taxon>Paenibacillus</taxon>
    </lineage>
</organism>
<comment type="caution">
    <text evidence="3">The sequence shown here is derived from an EMBL/GenBank/DDBJ whole genome shotgun (WGS) entry which is preliminary data.</text>
</comment>
<dbReference type="RefSeq" id="WP_191798943.1">
    <property type="nucleotide sequence ID" value="NZ_JACSQL010000002.1"/>
</dbReference>
<name>A0ABR8SWI5_9BACL</name>
<feature type="compositionally biased region" description="Polar residues" evidence="1">
    <location>
        <begin position="27"/>
        <end position="41"/>
    </location>
</feature>
<gene>
    <name evidence="3" type="ORF">H9647_06470</name>
</gene>
<accession>A0ABR8SWI5</accession>
<evidence type="ECO:0000313" key="4">
    <source>
        <dbReference type="Proteomes" id="UP000608071"/>
    </source>
</evidence>
<protein>
    <recommendedName>
        <fullName evidence="5">Lipoprotein</fullName>
    </recommendedName>
</protein>
<reference evidence="3 4" key="1">
    <citation type="submission" date="2020-08" db="EMBL/GenBank/DDBJ databases">
        <title>A Genomic Blueprint of the Chicken Gut Microbiome.</title>
        <authorList>
            <person name="Gilroy R."/>
            <person name="Ravi A."/>
            <person name="Getino M."/>
            <person name="Pursley I."/>
            <person name="Horton D.L."/>
            <person name="Alikhan N.-F."/>
            <person name="Baker D."/>
            <person name="Gharbi K."/>
            <person name="Hall N."/>
            <person name="Watson M."/>
            <person name="Adriaenssens E.M."/>
            <person name="Foster-Nyarko E."/>
            <person name="Jarju S."/>
            <person name="Secka A."/>
            <person name="Antonio M."/>
            <person name="Oren A."/>
            <person name="Chaudhuri R."/>
            <person name="La Ragione R.M."/>
            <person name="Hildebrand F."/>
            <person name="Pallen M.J."/>
        </authorList>
    </citation>
    <scope>NUCLEOTIDE SEQUENCE [LARGE SCALE GENOMIC DNA]</scope>
    <source>
        <strain evidence="3 4">Sa2BVA9</strain>
    </source>
</reference>
<feature type="region of interest" description="Disordered" evidence="1">
    <location>
        <begin position="27"/>
        <end position="77"/>
    </location>
</feature>
<feature type="signal peptide" evidence="2">
    <location>
        <begin position="1"/>
        <end position="20"/>
    </location>
</feature>
<evidence type="ECO:0008006" key="5">
    <source>
        <dbReference type="Google" id="ProtNLM"/>
    </source>
</evidence>
<keyword evidence="4" id="KW-1185">Reference proteome</keyword>
<evidence type="ECO:0000313" key="3">
    <source>
        <dbReference type="EMBL" id="MBD7967699.1"/>
    </source>
</evidence>
<sequence length="200" mass="22094">MNTFKLFKMTAVLSFMLMIAACGTNEVQDTSSTNKTNPQENQVEETNDKAIEETSDEAVEEEKVNDDVVKEEKVNDEVGEEKVVKEDLASAESNNEANEQISAYPFLVWADGGTFKILTEENLPDKLKGKKLGEVSSTLTDEEVGNLEQGQTYEKLDRADGQSNYLKKGAAIYQLKKADASEVVLVENNGLVYKAVRIGN</sequence>
<evidence type="ECO:0000256" key="2">
    <source>
        <dbReference type="SAM" id="SignalP"/>
    </source>
</evidence>
<evidence type="ECO:0000256" key="1">
    <source>
        <dbReference type="SAM" id="MobiDB-lite"/>
    </source>
</evidence>